<dbReference type="Gene3D" id="3.30.1490.20">
    <property type="entry name" value="ATP-grasp fold, A domain"/>
    <property type="match status" value="1"/>
</dbReference>
<dbReference type="RefSeq" id="WP_273941865.1">
    <property type="nucleotide sequence ID" value="NZ_CP097263.1"/>
</dbReference>
<dbReference type="InterPro" id="IPR036291">
    <property type="entry name" value="NAD(P)-bd_dom_sf"/>
</dbReference>
<dbReference type="SMART" id="SM00881">
    <property type="entry name" value="CoA_binding"/>
    <property type="match status" value="1"/>
</dbReference>
<dbReference type="Gene3D" id="3.40.50.720">
    <property type="entry name" value="NAD(P)-binding Rossmann-like Domain"/>
    <property type="match status" value="1"/>
</dbReference>
<dbReference type="SUPFAM" id="SSF56059">
    <property type="entry name" value="Glutathione synthetase ATP-binding domain-like"/>
    <property type="match status" value="1"/>
</dbReference>
<proteinExistence type="predicted"/>
<dbReference type="Gene3D" id="3.30.470.20">
    <property type="entry name" value="ATP-grasp fold, B domain"/>
    <property type="match status" value="1"/>
</dbReference>
<dbReference type="PANTHER" id="PTHR42793:SF1">
    <property type="entry name" value="PEPTIDYL-LYSINE N-ACETYLTRANSFERASE PATZ"/>
    <property type="match status" value="1"/>
</dbReference>
<keyword evidence="2" id="KW-0436">Ligase</keyword>
<organism evidence="2 3">
    <name type="scientific">Kutzneria chonburiensis</name>
    <dbReference type="NCBI Taxonomy" id="1483604"/>
    <lineage>
        <taxon>Bacteria</taxon>
        <taxon>Bacillati</taxon>
        <taxon>Actinomycetota</taxon>
        <taxon>Actinomycetes</taxon>
        <taxon>Pseudonocardiales</taxon>
        <taxon>Pseudonocardiaceae</taxon>
        <taxon>Kutzneria</taxon>
    </lineage>
</organism>
<protein>
    <submittedName>
        <fullName evidence="2">Acetate--CoA ligase family protein</fullName>
    </submittedName>
</protein>
<dbReference type="InterPro" id="IPR003781">
    <property type="entry name" value="CoA-bd"/>
</dbReference>
<dbReference type="EMBL" id="JBHLUD010000019">
    <property type="protein sequence ID" value="MFC0548721.1"/>
    <property type="molecule type" value="Genomic_DNA"/>
</dbReference>
<dbReference type="InterPro" id="IPR032875">
    <property type="entry name" value="Succ_CoA_lig_flav_dom"/>
</dbReference>
<dbReference type="PANTHER" id="PTHR42793">
    <property type="entry name" value="COA BINDING DOMAIN CONTAINING PROTEIN"/>
    <property type="match status" value="1"/>
</dbReference>
<name>A0ABV6N7Y8_9PSEU</name>
<dbReference type="Pfam" id="PF13607">
    <property type="entry name" value="Succ_CoA_lig"/>
    <property type="match status" value="1"/>
</dbReference>
<sequence>MQLGVFRDPASVAVVGASENRSKWGYWLASGALAGAHRRRVELVNRRGGVVCGRRCAPGLSDVDEAPELVALRVPAAQVPAVVSEGLSLGVKGFLGITAGVPEEPALAAKIRAGGARLVGANSLGIVDTATDLRLAWGSFTPGPLAIVSQSGQVGSELALLGARHGLGISRFVSLGNASDVTATELLADLADHPSTKVIAVYLENFANGPALLDALRGLGKPTLLLTVGGSAASTRLARTHTGSLTSPLEVVDAACRAAGVARVSTPAELIDVARAVLATSPPRGGRVAIIGDSGGQCGIAADVAHTHGLLVPHFTQDIGVTLEARHNPVDLAGAGEQDLANYAEITEAVLRSDDVDAAVLTGYFGRYGLDIPAIAEREVAVAQRIGQLAGRGKPVLVHSMGPDSPAADALWAAGVPTYDRIEPALQALRGIAALGRPAEPPLPHQTRPIGVLPDGYWETRQVLFDVAFPRGLVVRRREDLDQARKLTAPYVLKAGWLAHKSDAGGVRTGLSTADELLDAFDKMSARLGPGEYVVEEQDTRPNTVEILVGARRDPDFGPLIVVGAGGTETELHHDVAIELAPVSHATAREMLDRLRCAMLLHGWRGRPPVDIDGLAALVHRVSLLVAASPLVGELELNPVRVGPDGPLAVDALIIPVSRQEARRA</sequence>
<dbReference type="SUPFAM" id="SSF51735">
    <property type="entry name" value="NAD(P)-binding Rossmann-fold domains"/>
    <property type="match status" value="1"/>
</dbReference>
<gene>
    <name evidence="2" type="ORF">ACFFH7_44940</name>
</gene>
<evidence type="ECO:0000259" key="1">
    <source>
        <dbReference type="SMART" id="SM00881"/>
    </source>
</evidence>
<feature type="domain" description="CoA-binding" evidence="1">
    <location>
        <begin position="6"/>
        <end position="101"/>
    </location>
</feature>
<reference evidence="2 3" key="1">
    <citation type="submission" date="2024-09" db="EMBL/GenBank/DDBJ databases">
        <authorList>
            <person name="Sun Q."/>
            <person name="Mori K."/>
        </authorList>
    </citation>
    <scope>NUCLEOTIDE SEQUENCE [LARGE SCALE GENOMIC DNA]</scope>
    <source>
        <strain evidence="2 3">TBRC 1432</strain>
    </source>
</reference>
<evidence type="ECO:0000313" key="3">
    <source>
        <dbReference type="Proteomes" id="UP001589810"/>
    </source>
</evidence>
<evidence type="ECO:0000313" key="2">
    <source>
        <dbReference type="EMBL" id="MFC0548721.1"/>
    </source>
</evidence>
<dbReference type="InterPro" id="IPR013815">
    <property type="entry name" value="ATP_grasp_subdomain_1"/>
</dbReference>
<dbReference type="Pfam" id="PF13380">
    <property type="entry name" value="CoA_binding_2"/>
    <property type="match status" value="1"/>
</dbReference>
<dbReference type="SUPFAM" id="SSF52210">
    <property type="entry name" value="Succinyl-CoA synthetase domains"/>
    <property type="match status" value="2"/>
</dbReference>
<dbReference type="Gene3D" id="3.40.50.261">
    <property type="entry name" value="Succinyl-CoA synthetase domains"/>
    <property type="match status" value="2"/>
</dbReference>
<accession>A0ABV6N7Y8</accession>
<keyword evidence="3" id="KW-1185">Reference proteome</keyword>
<dbReference type="Proteomes" id="UP001589810">
    <property type="component" value="Unassembled WGS sequence"/>
</dbReference>
<comment type="caution">
    <text evidence="2">The sequence shown here is derived from an EMBL/GenBank/DDBJ whole genome shotgun (WGS) entry which is preliminary data.</text>
</comment>
<dbReference type="InterPro" id="IPR016102">
    <property type="entry name" value="Succinyl-CoA_synth-like"/>
</dbReference>
<dbReference type="Pfam" id="PF13549">
    <property type="entry name" value="ATP-grasp_5"/>
    <property type="match status" value="1"/>
</dbReference>
<dbReference type="GO" id="GO:0016874">
    <property type="term" value="F:ligase activity"/>
    <property type="evidence" value="ECO:0007669"/>
    <property type="project" value="UniProtKB-KW"/>
</dbReference>